<dbReference type="PANTHER" id="PTHR30011">
    <property type="entry name" value="ALKANESULFONATE MONOOXYGENASE-RELATED"/>
    <property type="match status" value="1"/>
</dbReference>
<reference evidence="8 9" key="1">
    <citation type="submission" date="2016-09" db="EMBL/GenBank/DDBJ databases">
        <title>genome sequence of Mycobacterium sp. 739 SCH.</title>
        <authorList>
            <person name="Greninger A.L."/>
            <person name="Qin X."/>
            <person name="Jerome K."/>
            <person name="Vora S."/>
            <person name="Quinn K."/>
        </authorList>
    </citation>
    <scope>NUCLEOTIDE SEQUENCE [LARGE SCALE GENOMIC DNA]</scope>
    <source>
        <strain evidence="8 9">SCH</strain>
    </source>
</reference>
<accession>A0A1E8Q028</accession>
<dbReference type="GO" id="GO:0016705">
    <property type="term" value="F:oxidoreductase activity, acting on paired donors, with incorporation or reduction of molecular oxygen"/>
    <property type="evidence" value="ECO:0007669"/>
    <property type="project" value="InterPro"/>
</dbReference>
<evidence type="ECO:0000256" key="1">
    <source>
        <dbReference type="ARBA" id="ARBA00022630"/>
    </source>
</evidence>
<dbReference type="Gene3D" id="3.20.20.30">
    <property type="entry name" value="Luciferase-like domain"/>
    <property type="match status" value="1"/>
</dbReference>
<evidence type="ECO:0000256" key="6">
    <source>
        <dbReference type="PIRSR" id="PIRSR000337-1"/>
    </source>
</evidence>
<dbReference type="PANTHER" id="PTHR30011:SF16">
    <property type="entry name" value="C2H2 FINGER DOMAIN TRANSCRIPTION FACTOR (EUROFUNG)-RELATED"/>
    <property type="match status" value="1"/>
</dbReference>
<dbReference type="EMBL" id="MCHX01000052">
    <property type="protein sequence ID" value="OFJ51925.1"/>
    <property type="molecule type" value="Genomic_DNA"/>
</dbReference>
<dbReference type="AlphaFoldDB" id="A0A1E8Q028"/>
<evidence type="ECO:0000313" key="9">
    <source>
        <dbReference type="Proteomes" id="UP000178953"/>
    </source>
</evidence>
<dbReference type="InterPro" id="IPR011251">
    <property type="entry name" value="Luciferase-like_dom"/>
</dbReference>
<proteinExistence type="inferred from homology"/>
<keyword evidence="4 8" id="KW-0503">Monooxygenase</keyword>
<feature type="binding site" evidence="6">
    <location>
        <position position="214"/>
    </location>
    <ligand>
        <name>FMN</name>
        <dbReference type="ChEBI" id="CHEBI:58210"/>
    </ligand>
</feature>
<comment type="caution">
    <text evidence="8">The sequence shown here is derived from an EMBL/GenBank/DDBJ whole genome shotgun (WGS) entry which is preliminary data.</text>
</comment>
<keyword evidence="3" id="KW-0560">Oxidoreductase</keyword>
<dbReference type="Proteomes" id="UP000178953">
    <property type="component" value="Unassembled WGS sequence"/>
</dbReference>
<sequence>MHLLLFGNTRSAGPWRHPDVQHDTASVRRELLERARTAERGTFDALFFADGLNYGPPATWAYKTTEDFEPLTTAAALSQVVDHVGFVLTGSATLTHPYHLARQFLSVEHLSGGRTGWNLVTSFAAAAADNFSARGVVDHDERYRIAEEAIEVVMSLWDGWGEDTIVADRSTGVYNDVDRIHVTNHHGRYFDVTGPIGAARSPQGRPVVFQAGSSATGSAFAARHAEVIFTGQGNRARAQDFYRLIHSKAYALGRRRPPLITPSLRFVVGSTEEEAARVERTAYEHFSPEYQAGWLLEVDVDVTGADLDGPVPDSAFPDHTETHQTALAGYRALAREGSPTVREFLYRTVNGWGAQIVGSAERVADEIEEWFHTQACDGFVLGDSGVPGQLDVFVDQVVPLLRKRGLFRHEYGGRTLRDHLGLDVPARFDTSS</sequence>
<dbReference type="NCBIfam" id="TIGR03860">
    <property type="entry name" value="FMN_nitrolo"/>
    <property type="match status" value="1"/>
</dbReference>
<evidence type="ECO:0000256" key="2">
    <source>
        <dbReference type="ARBA" id="ARBA00022643"/>
    </source>
</evidence>
<dbReference type="CDD" id="cd01095">
    <property type="entry name" value="Nitrilotriacetate_monoxgenase"/>
    <property type="match status" value="1"/>
</dbReference>
<feature type="binding site" evidence="6">
    <location>
        <position position="89"/>
    </location>
    <ligand>
        <name>FMN</name>
        <dbReference type="ChEBI" id="CHEBI:58210"/>
    </ligand>
</feature>
<evidence type="ECO:0000256" key="3">
    <source>
        <dbReference type="ARBA" id="ARBA00023002"/>
    </source>
</evidence>
<feature type="binding site" evidence="6">
    <location>
        <position position="213"/>
    </location>
    <ligand>
        <name>FMN</name>
        <dbReference type="ChEBI" id="CHEBI:58210"/>
    </ligand>
</feature>
<evidence type="ECO:0000256" key="5">
    <source>
        <dbReference type="ARBA" id="ARBA00033748"/>
    </source>
</evidence>
<dbReference type="InterPro" id="IPR016215">
    <property type="entry name" value="NTA_MOA"/>
</dbReference>
<feature type="domain" description="Luciferase-like" evidence="7">
    <location>
        <begin position="20"/>
        <end position="371"/>
    </location>
</feature>
<dbReference type="Pfam" id="PF00296">
    <property type="entry name" value="Bac_luciferase"/>
    <property type="match status" value="1"/>
</dbReference>
<name>A0A1E8Q028_9MYCO</name>
<keyword evidence="9" id="KW-1185">Reference proteome</keyword>
<protein>
    <submittedName>
        <fullName evidence="8">Nitrilotriacetate monooxygenase</fullName>
    </submittedName>
</protein>
<dbReference type="InterPro" id="IPR036661">
    <property type="entry name" value="Luciferase-like_sf"/>
</dbReference>
<evidence type="ECO:0000313" key="8">
    <source>
        <dbReference type="EMBL" id="OFJ51925.1"/>
    </source>
</evidence>
<dbReference type="SUPFAM" id="SSF51679">
    <property type="entry name" value="Bacterial luciferase-like"/>
    <property type="match status" value="1"/>
</dbReference>
<comment type="similarity">
    <text evidence="5">Belongs to the NtaA/SnaA/DszA monooxygenase family.</text>
</comment>
<evidence type="ECO:0000256" key="4">
    <source>
        <dbReference type="ARBA" id="ARBA00023033"/>
    </source>
</evidence>
<gene>
    <name evidence="8" type="ORF">BEL07_20170</name>
</gene>
<feature type="binding site" evidence="6">
    <location>
        <position position="143"/>
    </location>
    <ligand>
        <name>FMN</name>
        <dbReference type="ChEBI" id="CHEBI:58210"/>
    </ligand>
</feature>
<dbReference type="PIRSF" id="PIRSF000337">
    <property type="entry name" value="NTA_MOA"/>
    <property type="match status" value="1"/>
</dbReference>
<keyword evidence="2 6" id="KW-0288">FMN</keyword>
<dbReference type="RefSeq" id="WP_070354845.1">
    <property type="nucleotide sequence ID" value="NZ_CP043474.1"/>
</dbReference>
<evidence type="ECO:0000259" key="7">
    <source>
        <dbReference type="Pfam" id="PF00296"/>
    </source>
</evidence>
<feature type="binding site" evidence="6">
    <location>
        <position position="50"/>
    </location>
    <ligand>
        <name>FMN</name>
        <dbReference type="ChEBI" id="CHEBI:58210"/>
    </ligand>
</feature>
<organism evidence="8 9">
    <name type="scientific">Mycolicibacterium grossiae</name>
    <dbReference type="NCBI Taxonomy" id="1552759"/>
    <lineage>
        <taxon>Bacteria</taxon>
        <taxon>Bacillati</taxon>
        <taxon>Actinomycetota</taxon>
        <taxon>Actinomycetes</taxon>
        <taxon>Mycobacteriales</taxon>
        <taxon>Mycobacteriaceae</taxon>
        <taxon>Mycolicibacterium</taxon>
    </lineage>
</organism>
<dbReference type="GO" id="GO:0004497">
    <property type="term" value="F:monooxygenase activity"/>
    <property type="evidence" value="ECO:0007669"/>
    <property type="project" value="UniProtKB-KW"/>
</dbReference>
<feature type="binding site" evidence="6">
    <location>
        <position position="139"/>
    </location>
    <ligand>
        <name>FMN</name>
        <dbReference type="ChEBI" id="CHEBI:58210"/>
    </ligand>
</feature>
<keyword evidence="1 6" id="KW-0285">Flavoprotein</keyword>
<dbReference type="InterPro" id="IPR051260">
    <property type="entry name" value="Diverse_substr_monoxygenases"/>
</dbReference>